<keyword evidence="6 8" id="KW-0539">Nucleus</keyword>
<evidence type="ECO:0000259" key="12">
    <source>
        <dbReference type="PROSITE" id="PS50071"/>
    </source>
</evidence>
<feature type="region of interest" description="Disordered" evidence="11">
    <location>
        <begin position="111"/>
        <end position="130"/>
    </location>
</feature>
<dbReference type="InterPro" id="IPR045224">
    <property type="entry name" value="HDZip_class_I_plant"/>
</dbReference>
<dbReference type="PRINTS" id="PR00031">
    <property type="entry name" value="HTHREPRESSR"/>
</dbReference>
<proteinExistence type="inferred from homology"/>
<comment type="similarity">
    <text evidence="7 10">Belongs to the HD-ZIP homeobox family. Class I subfamily.</text>
</comment>
<dbReference type="PANTHER" id="PTHR24326:SF122">
    <property type="entry name" value="HOMEOBOX-LEUCINE ZIPPER PROTEIN HOX6"/>
    <property type="match status" value="1"/>
</dbReference>
<evidence type="ECO:0000256" key="9">
    <source>
        <dbReference type="RuleBase" id="RU000682"/>
    </source>
</evidence>
<dbReference type="Pfam" id="PF00046">
    <property type="entry name" value="Homeodomain"/>
    <property type="match status" value="1"/>
</dbReference>
<dbReference type="InterPro" id="IPR017970">
    <property type="entry name" value="Homeobox_CS"/>
</dbReference>
<evidence type="ECO:0000256" key="5">
    <source>
        <dbReference type="ARBA" id="ARBA00023163"/>
    </source>
</evidence>
<evidence type="ECO:0000256" key="3">
    <source>
        <dbReference type="ARBA" id="ARBA00023125"/>
    </source>
</evidence>
<comment type="caution">
    <text evidence="13">The sequence shown here is derived from an EMBL/GenBank/DDBJ whole genome shotgun (WGS) entry which is preliminary data.</text>
</comment>
<keyword evidence="3 8" id="KW-0238">DNA-binding</keyword>
<organism evidence="13 14">
    <name type="scientific">Nepenthes gracilis</name>
    <name type="common">Slender pitcher plant</name>
    <dbReference type="NCBI Taxonomy" id="150966"/>
    <lineage>
        <taxon>Eukaryota</taxon>
        <taxon>Viridiplantae</taxon>
        <taxon>Streptophyta</taxon>
        <taxon>Embryophyta</taxon>
        <taxon>Tracheophyta</taxon>
        <taxon>Spermatophyta</taxon>
        <taxon>Magnoliopsida</taxon>
        <taxon>eudicotyledons</taxon>
        <taxon>Gunneridae</taxon>
        <taxon>Pentapetalae</taxon>
        <taxon>Caryophyllales</taxon>
        <taxon>Nepenthaceae</taxon>
        <taxon>Nepenthes</taxon>
    </lineage>
</organism>
<dbReference type="CDD" id="cd00086">
    <property type="entry name" value="homeodomain"/>
    <property type="match status" value="1"/>
</dbReference>
<feature type="domain" description="Homeobox" evidence="12">
    <location>
        <begin position="3"/>
        <end position="63"/>
    </location>
</feature>
<evidence type="ECO:0000256" key="4">
    <source>
        <dbReference type="ARBA" id="ARBA00023155"/>
    </source>
</evidence>
<dbReference type="PROSITE" id="PS00027">
    <property type="entry name" value="HOMEOBOX_1"/>
    <property type="match status" value="1"/>
</dbReference>
<sequence length="201" mass="22873">MRRHKSKMKKRFSDEQIRSLQSVFNSESRLPPQRKQEIAHQLGLEPRQVAVWFQNKRARCKSNQVELDHTILKFSYGSLGSTIDSLERENKSLAAEVYPSTQWRIGGIVSSRSSEGNAAPPDESGKISGGNYVESREYFEQGCDTYSAAEAMDSSQSSSAEGHRLESVLGSDCLLEKNSDSEWWEIWSRFYGNNPNWKKIT</sequence>
<dbReference type="SMART" id="SM00389">
    <property type="entry name" value="HOX"/>
    <property type="match status" value="1"/>
</dbReference>
<evidence type="ECO:0000313" key="13">
    <source>
        <dbReference type="EMBL" id="GMH09588.1"/>
    </source>
</evidence>
<evidence type="ECO:0000256" key="6">
    <source>
        <dbReference type="ARBA" id="ARBA00023242"/>
    </source>
</evidence>
<gene>
    <name evidence="13" type="ORF">Nepgr_011429</name>
</gene>
<dbReference type="SUPFAM" id="SSF46689">
    <property type="entry name" value="Homeodomain-like"/>
    <property type="match status" value="1"/>
</dbReference>
<comment type="function">
    <text evidence="10">Transcription factor.</text>
</comment>
<dbReference type="Gene3D" id="1.10.10.60">
    <property type="entry name" value="Homeodomain-like"/>
    <property type="match status" value="1"/>
</dbReference>
<dbReference type="InterPro" id="IPR000047">
    <property type="entry name" value="HTH_motif"/>
</dbReference>
<protein>
    <recommendedName>
        <fullName evidence="10">Homeobox-leucine zipper protein</fullName>
    </recommendedName>
    <alternativeName>
        <fullName evidence="10">HD-ZIP protein</fullName>
    </alternativeName>
    <alternativeName>
        <fullName evidence="10">Homeodomain transcription factor</fullName>
    </alternativeName>
</protein>
<dbReference type="InterPro" id="IPR009057">
    <property type="entry name" value="Homeodomain-like_sf"/>
</dbReference>
<dbReference type="GO" id="GO:0043565">
    <property type="term" value="F:sequence-specific DNA binding"/>
    <property type="evidence" value="ECO:0007669"/>
    <property type="project" value="InterPro"/>
</dbReference>
<evidence type="ECO:0000313" key="14">
    <source>
        <dbReference type="Proteomes" id="UP001279734"/>
    </source>
</evidence>
<dbReference type="Pfam" id="PF02183">
    <property type="entry name" value="HALZ"/>
    <property type="match status" value="1"/>
</dbReference>
<evidence type="ECO:0000256" key="8">
    <source>
        <dbReference type="PROSITE-ProRule" id="PRU00108"/>
    </source>
</evidence>
<keyword evidence="5 10" id="KW-0804">Transcription</keyword>
<dbReference type="GO" id="GO:0000981">
    <property type="term" value="F:DNA-binding transcription factor activity, RNA polymerase II-specific"/>
    <property type="evidence" value="ECO:0007669"/>
    <property type="project" value="UniProtKB-UniRule"/>
</dbReference>
<dbReference type="AlphaFoldDB" id="A0AAD3SE66"/>
<comment type="subcellular location">
    <subcellularLocation>
        <location evidence="1 8 9">Nucleus</location>
    </subcellularLocation>
</comment>
<dbReference type="PANTHER" id="PTHR24326">
    <property type="entry name" value="HOMEOBOX-LEUCINE ZIPPER PROTEIN"/>
    <property type="match status" value="1"/>
</dbReference>
<evidence type="ECO:0000256" key="11">
    <source>
        <dbReference type="SAM" id="MobiDB-lite"/>
    </source>
</evidence>
<dbReference type="InterPro" id="IPR003106">
    <property type="entry name" value="Leu_zip_homeo"/>
</dbReference>
<name>A0AAD3SE66_NEPGR</name>
<evidence type="ECO:0000256" key="10">
    <source>
        <dbReference type="RuleBase" id="RU369038"/>
    </source>
</evidence>
<dbReference type="EMBL" id="BSYO01000009">
    <property type="protein sequence ID" value="GMH09588.1"/>
    <property type="molecule type" value="Genomic_DNA"/>
</dbReference>
<dbReference type="GO" id="GO:0045893">
    <property type="term" value="P:positive regulation of DNA-templated transcription"/>
    <property type="evidence" value="ECO:0007669"/>
    <property type="project" value="TreeGrafter"/>
</dbReference>
<reference evidence="13" key="1">
    <citation type="submission" date="2023-05" db="EMBL/GenBank/DDBJ databases">
        <title>Nepenthes gracilis genome sequencing.</title>
        <authorList>
            <person name="Fukushima K."/>
        </authorList>
    </citation>
    <scope>NUCLEOTIDE SEQUENCE</scope>
    <source>
        <strain evidence="13">SING2019-196</strain>
    </source>
</reference>
<keyword evidence="2 10" id="KW-0805">Transcription regulation</keyword>
<dbReference type="Proteomes" id="UP001279734">
    <property type="component" value="Unassembled WGS sequence"/>
</dbReference>
<keyword evidence="14" id="KW-1185">Reference proteome</keyword>
<evidence type="ECO:0000256" key="7">
    <source>
        <dbReference type="ARBA" id="ARBA00025748"/>
    </source>
</evidence>
<evidence type="ECO:0000256" key="1">
    <source>
        <dbReference type="ARBA" id="ARBA00004123"/>
    </source>
</evidence>
<accession>A0AAD3SE66</accession>
<dbReference type="PROSITE" id="PS50071">
    <property type="entry name" value="HOMEOBOX_2"/>
    <property type="match status" value="1"/>
</dbReference>
<keyword evidence="4 8" id="KW-0371">Homeobox</keyword>
<dbReference type="InterPro" id="IPR001356">
    <property type="entry name" value="HD"/>
</dbReference>
<dbReference type="GO" id="GO:0005634">
    <property type="term" value="C:nucleus"/>
    <property type="evidence" value="ECO:0007669"/>
    <property type="project" value="UniProtKB-SubCell"/>
</dbReference>
<evidence type="ECO:0000256" key="2">
    <source>
        <dbReference type="ARBA" id="ARBA00023015"/>
    </source>
</evidence>
<feature type="DNA-binding region" description="Homeobox" evidence="8">
    <location>
        <begin position="5"/>
        <end position="64"/>
    </location>
</feature>